<sequence>MRIGIVGAGMTGLALTHALAERGIDSVAYEGTAEPGGVIDSRVVDGRVIEVGPQRLRLSDPVAELVDAVGLRRELVAADDSLPLYVYSRGALRRVPRSATAFLETDLLSPTAKLRVLAEPLTGDAKPNESVAEVFTRKFGRQAYENLAGPIVGGTFGSDPAEMPARHALESLFKLERRHGNLLVPAAKRLLGSSEAPPPVSFEDGLQRLPQAIADAHDDRIRFETPIRSIREAGDEVVVTAADGDVERFDRVVVTTPASETADLLRESVPEAAALEELTYNPLALVHLVSDADASGFGYQVRRGEPLRTLGVSWNASLFDRDGVYTAFLGGMNDAELCDRADEAIGRIAAREFERVLGAEADVLHVETLPAAFPAYDSSWSALDRVDLPERIHLATNYTSRMGIPSRVREANGLAETFADEAT</sequence>
<feature type="domain" description="Amine oxidase" evidence="7">
    <location>
        <begin position="10"/>
        <end position="401"/>
    </location>
</feature>
<evidence type="ECO:0000256" key="3">
    <source>
        <dbReference type="ARBA" id="ARBA00022827"/>
    </source>
</evidence>
<evidence type="ECO:0000259" key="7">
    <source>
        <dbReference type="Pfam" id="PF01593"/>
    </source>
</evidence>
<dbReference type="EMBL" id="JABURA010000003">
    <property type="protein sequence ID" value="NUB93714.1"/>
    <property type="molecule type" value="Genomic_DNA"/>
</dbReference>
<dbReference type="Gene3D" id="1.10.3110.10">
    <property type="entry name" value="protoporphyrinogen ix oxidase, domain 3"/>
    <property type="match status" value="1"/>
</dbReference>
<dbReference type="Proteomes" id="UP000728647">
    <property type="component" value="Unassembled WGS sequence"/>
</dbReference>
<evidence type="ECO:0000256" key="5">
    <source>
        <dbReference type="ARBA" id="ARBA00023133"/>
    </source>
</evidence>
<evidence type="ECO:0000256" key="4">
    <source>
        <dbReference type="ARBA" id="ARBA00023002"/>
    </source>
</evidence>
<dbReference type="GO" id="GO:0006783">
    <property type="term" value="P:heme biosynthetic process"/>
    <property type="evidence" value="ECO:0007669"/>
    <property type="project" value="UniProtKB-KW"/>
</dbReference>
<keyword evidence="3" id="KW-0274">FAD</keyword>
<dbReference type="NCBIfam" id="TIGR00562">
    <property type="entry name" value="proto_IX_ox"/>
    <property type="match status" value="1"/>
</dbReference>
<evidence type="ECO:0000313" key="8">
    <source>
        <dbReference type="EMBL" id="NUB93714.1"/>
    </source>
</evidence>
<comment type="cofactor">
    <cofactor evidence="1">
        <name>FAD</name>
        <dbReference type="ChEBI" id="CHEBI:57692"/>
    </cofactor>
</comment>
<dbReference type="EC" id="1.3.3.4" evidence="8"/>
<dbReference type="InterPro" id="IPR036188">
    <property type="entry name" value="FAD/NAD-bd_sf"/>
</dbReference>
<proteinExistence type="predicted"/>
<dbReference type="InterPro" id="IPR004572">
    <property type="entry name" value="Protoporphyrinogen_oxidase"/>
</dbReference>
<dbReference type="InterPro" id="IPR050464">
    <property type="entry name" value="Zeta_carotene_desat/Oxidored"/>
</dbReference>
<evidence type="ECO:0000256" key="1">
    <source>
        <dbReference type="ARBA" id="ARBA00001974"/>
    </source>
</evidence>
<accession>A0A8J8GSI6</accession>
<gene>
    <name evidence="8" type="primary">hemG</name>
    <name evidence="8" type="ORF">HT576_22295</name>
</gene>
<dbReference type="Pfam" id="PF01593">
    <property type="entry name" value="Amino_oxidase"/>
    <property type="match status" value="1"/>
</dbReference>
<evidence type="ECO:0000256" key="6">
    <source>
        <dbReference type="ARBA" id="ARBA00023444"/>
    </source>
</evidence>
<reference evidence="8" key="1">
    <citation type="submission" date="2020-06" db="EMBL/GenBank/DDBJ databases">
        <title>Haloterrigena sp. nov., an extremely halophilic archaeon isolated from a saline sediment.</title>
        <authorList>
            <person name="Liu B.-B."/>
        </authorList>
    </citation>
    <scope>NUCLEOTIDE SEQUENCE</scope>
    <source>
        <strain evidence="8">SYSU A121-1</strain>
    </source>
</reference>
<dbReference type="PANTHER" id="PTHR42923">
    <property type="entry name" value="PROTOPORPHYRINOGEN OXIDASE"/>
    <property type="match status" value="1"/>
</dbReference>
<dbReference type="Gene3D" id="3.90.660.20">
    <property type="entry name" value="Protoporphyrinogen oxidase, mitochondrial, domain 2"/>
    <property type="match status" value="1"/>
</dbReference>
<dbReference type="PANTHER" id="PTHR42923:SF3">
    <property type="entry name" value="PROTOPORPHYRINOGEN OXIDASE"/>
    <property type="match status" value="1"/>
</dbReference>
<evidence type="ECO:0000313" key="9">
    <source>
        <dbReference type="Proteomes" id="UP000728647"/>
    </source>
</evidence>
<dbReference type="GO" id="GO:0004729">
    <property type="term" value="F:oxygen-dependent protoporphyrinogen oxidase activity"/>
    <property type="evidence" value="ECO:0007669"/>
    <property type="project" value="UniProtKB-EC"/>
</dbReference>
<dbReference type="OrthoDB" id="237154at2157"/>
<dbReference type="AlphaFoldDB" id="A0A8J8GSI6"/>
<keyword evidence="4 8" id="KW-0560">Oxidoreductase</keyword>
<name>A0A8J8GSI6_9EURY</name>
<keyword evidence="2" id="KW-0285">Flavoprotein</keyword>
<dbReference type="RefSeq" id="WP_174703369.1">
    <property type="nucleotide sequence ID" value="NZ_JABURA010000003.1"/>
</dbReference>
<protein>
    <submittedName>
        <fullName evidence="8">Protoporphyrinogen oxidase</fullName>
        <ecNumber evidence="8">1.3.3.4</ecNumber>
    </submittedName>
</protein>
<dbReference type="SUPFAM" id="SSF51905">
    <property type="entry name" value="FAD/NAD(P)-binding domain"/>
    <property type="match status" value="1"/>
</dbReference>
<evidence type="ECO:0000256" key="2">
    <source>
        <dbReference type="ARBA" id="ARBA00022630"/>
    </source>
</evidence>
<comment type="pathway">
    <text evidence="6">Porphyrin-containing compound metabolism.</text>
</comment>
<keyword evidence="5" id="KW-0350">Heme biosynthesis</keyword>
<comment type="caution">
    <text evidence="8">The sequence shown here is derived from an EMBL/GenBank/DDBJ whole genome shotgun (WGS) entry which is preliminary data.</text>
</comment>
<dbReference type="SUPFAM" id="SSF54373">
    <property type="entry name" value="FAD-linked reductases, C-terminal domain"/>
    <property type="match status" value="1"/>
</dbReference>
<dbReference type="Gene3D" id="3.50.50.60">
    <property type="entry name" value="FAD/NAD(P)-binding domain"/>
    <property type="match status" value="1"/>
</dbReference>
<dbReference type="InterPro" id="IPR002937">
    <property type="entry name" value="Amino_oxidase"/>
</dbReference>
<organism evidence="8 9">
    <name type="scientific">Haloterrigena gelatinilytica</name>
    <dbReference type="NCBI Taxonomy" id="2741724"/>
    <lineage>
        <taxon>Archaea</taxon>
        <taxon>Methanobacteriati</taxon>
        <taxon>Methanobacteriota</taxon>
        <taxon>Stenosarchaea group</taxon>
        <taxon>Halobacteria</taxon>
        <taxon>Halobacteriales</taxon>
        <taxon>Natrialbaceae</taxon>
        <taxon>Haloterrigena</taxon>
    </lineage>
</organism>